<dbReference type="Proteomes" id="UP001151081">
    <property type="component" value="Unassembled WGS sequence"/>
</dbReference>
<dbReference type="EMBL" id="JAGTJJ010000021">
    <property type="protein sequence ID" value="MDC3984460.1"/>
    <property type="molecule type" value="Genomic_DNA"/>
</dbReference>
<dbReference type="RefSeq" id="WP_272458966.1">
    <property type="nucleotide sequence ID" value="NZ_JAGTJJ010000021.1"/>
</dbReference>
<gene>
    <name evidence="3" type="ORF">KEG57_28395</name>
</gene>
<sequence length="294" mass="32067">MAATSPPPAAAASQQAQPQMKPEDCPEGTVFIPGGKLTLTVEPTPRSLETSSFCIDRTEVTARAYRACVADPARACTPAEATEYHKNGTIYVPRKPYCNPGSAEELLEHPVTCMTWQQAEHYCSSLGRRLPTQEEWEMAARGPDGRMYPWGTELPTHRHANLCGPECAQRFSRRLPIRWWPAFDTSDGSPSTAPVGAFSLDASAFGVRDLYGNVSEWTATVTCYSEGKCNEPSSDGERIVIMGEGWRSIGADRVPWYPVNVTRPETRGADLGFRCAFGPAPGPIRTPDSSAARP</sequence>
<feature type="compositionally biased region" description="Low complexity" evidence="1">
    <location>
        <begin position="10"/>
        <end position="19"/>
    </location>
</feature>
<dbReference type="Pfam" id="PF03781">
    <property type="entry name" value="FGE-sulfatase"/>
    <property type="match status" value="1"/>
</dbReference>
<name>A0A9X3X807_9BACT</name>
<dbReference type="InterPro" id="IPR016187">
    <property type="entry name" value="CTDL_fold"/>
</dbReference>
<accession>A0A9X3X807</accession>
<organism evidence="3 4">
    <name type="scientific">Polyangium jinanense</name>
    <dbReference type="NCBI Taxonomy" id="2829994"/>
    <lineage>
        <taxon>Bacteria</taxon>
        <taxon>Pseudomonadati</taxon>
        <taxon>Myxococcota</taxon>
        <taxon>Polyangia</taxon>
        <taxon>Polyangiales</taxon>
        <taxon>Polyangiaceae</taxon>
        <taxon>Polyangium</taxon>
    </lineage>
</organism>
<dbReference type="PANTHER" id="PTHR23150">
    <property type="entry name" value="SULFATASE MODIFYING FACTOR 1, 2"/>
    <property type="match status" value="1"/>
</dbReference>
<evidence type="ECO:0000313" key="4">
    <source>
        <dbReference type="Proteomes" id="UP001151081"/>
    </source>
</evidence>
<evidence type="ECO:0000259" key="2">
    <source>
        <dbReference type="Pfam" id="PF03781"/>
    </source>
</evidence>
<proteinExistence type="predicted"/>
<dbReference type="SUPFAM" id="SSF56436">
    <property type="entry name" value="C-type lectin-like"/>
    <property type="match status" value="1"/>
</dbReference>
<feature type="domain" description="Sulfatase-modifying factor enzyme-like" evidence="2">
    <location>
        <begin position="28"/>
        <end position="276"/>
    </location>
</feature>
<dbReference type="Gene3D" id="3.90.1580.10">
    <property type="entry name" value="paralog of FGE (formylglycine-generating enzyme)"/>
    <property type="match status" value="1"/>
</dbReference>
<evidence type="ECO:0000313" key="3">
    <source>
        <dbReference type="EMBL" id="MDC3984460.1"/>
    </source>
</evidence>
<dbReference type="AlphaFoldDB" id="A0A9X3X807"/>
<dbReference type="InterPro" id="IPR042095">
    <property type="entry name" value="SUMF_sf"/>
</dbReference>
<reference evidence="3 4" key="1">
    <citation type="submission" date="2021-04" db="EMBL/GenBank/DDBJ databases">
        <title>Genome analysis of Polyangium sp.</title>
        <authorList>
            <person name="Li Y."/>
            <person name="Wang J."/>
        </authorList>
    </citation>
    <scope>NUCLEOTIDE SEQUENCE [LARGE SCALE GENOMIC DNA]</scope>
    <source>
        <strain evidence="3 4">SDU14</strain>
    </source>
</reference>
<dbReference type="InterPro" id="IPR005532">
    <property type="entry name" value="SUMF_dom"/>
</dbReference>
<keyword evidence="4" id="KW-1185">Reference proteome</keyword>
<dbReference type="InterPro" id="IPR051043">
    <property type="entry name" value="Sulfatase_Mod_Factor_Kinase"/>
</dbReference>
<feature type="region of interest" description="Disordered" evidence="1">
    <location>
        <begin position="1"/>
        <end position="28"/>
    </location>
</feature>
<evidence type="ECO:0000256" key="1">
    <source>
        <dbReference type="SAM" id="MobiDB-lite"/>
    </source>
</evidence>
<dbReference type="GO" id="GO:0120147">
    <property type="term" value="F:formylglycine-generating oxidase activity"/>
    <property type="evidence" value="ECO:0007669"/>
    <property type="project" value="TreeGrafter"/>
</dbReference>
<dbReference type="PANTHER" id="PTHR23150:SF19">
    <property type="entry name" value="FORMYLGLYCINE-GENERATING ENZYME"/>
    <property type="match status" value="1"/>
</dbReference>
<protein>
    <submittedName>
        <fullName evidence="3">SUMF1/EgtB/PvdO family nonheme iron enzyme</fullName>
    </submittedName>
</protein>
<comment type="caution">
    <text evidence="3">The sequence shown here is derived from an EMBL/GenBank/DDBJ whole genome shotgun (WGS) entry which is preliminary data.</text>
</comment>